<dbReference type="InterPro" id="IPR035907">
    <property type="entry name" value="Hppk_sf"/>
</dbReference>
<dbReference type="Proteomes" id="UP000234271">
    <property type="component" value="Chromosome"/>
</dbReference>
<keyword evidence="5 9" id="KW-0418">Kinase</keyword>
<dbReference type="STRING" id="288004.AL038_15185"/>
<dbReference type="Pfam" id="PF01288">
    <property type="entry name" value="HPPK"/>
    <property type="match status" value="1"/>
</dbReference>
<evidence type="ECO:0000256" key="6">
    <source>
        <dbReference type="ARBA" id="ARBA00022840"/>
    </source>
</evidence>
<keyword evidence="3 9" id="KW-0808">Transferase</keyword>
<gene>
    <name evidence="9" type="primary">folK</name>
    <name evidence="9" type="ORF">BLE401_09070</name>
</gene>
<dbReference type="InterPro" id="IPR000550">
    <property type="entry name" value="Hppk"/>
</dbReference>
<feature type="domain" description="7,8-dihydro-6-hydroxymethylpterin-pyrophosphokinase" evidence="8">
    <location>
        <begin position="5"/>
        <end position="132"/>
    </location>
</feature>
<dbReference type="GO" id="GO:0003848">
    <property type="term" value="F:2-amino-4-hydroxy-6-hydroxymethyldihydropteridine diphosphokinase activity"/>
    <property type="evidence" value="ECO:0007669"/>
    <property type="project" value="UniProtKB-EC"/>
</dbReference>
<evidence type="ECO:0000259" key="8">
    <source>
        <dbReference type="Pfam" id="PF01288"/>
    </source>
</evidence>
<name>A0A2N9YEC2_9GAMM</name>
<evidence type="ECO:0000313" key="10">
    <source>
        <dbReference type="Proteomes" id="UP000234271"/>
    </source>
</evidence>
<protein>
    <recommendedName>
        <fullName evidence="2">2-amino-4-hydroxy-6-hydroxymethyldihydropteridine diphosphokinase</fullName>
        <ecNumber evidence="2">2.7.6.3</ecNumber>
    </recommendedName>
</protein>
<evidence type="ECO:0000256" key="5">
    <source>
        <dbReference type="ARBA" id="ARBA00022777"/>
    </source>
</evidence>
<evidence type="ECO:0000313" key="9">
    <source>
        <dbReference type="EMBL" id="AUI68843.1"/>
    </source>
</evidence>
<dbReference type="GO" id="GO:0046654">
    <property type="term" value="P:tetrahydrofolate biosynthetic process"/>
    <property type="evidence" value="ECO:0007669"/>
    <property type="project" value="UniProtKB-UniPathway"/>
</dbReference>
<evidence type="ECO:0000256" key="4">
    <source>
        <dbReference type="ARBA" id="ARBA00022741"/>
    </source>
</evidence>
<dbReference type="NCBIfam" id="TIGR01498">
    <property type="entry name" value="folK"/>
    <property type="match status" value="1"/>
</dbReference>
<comment type="pathway">
    <text evidence="1">Cofactor biosynthesis; tetrahydrofolate biosynthesis; 2-amino-4-hydroxy-6-hydroxymethyl-7,8-dihydropteridine diphosphate from 7,8-dihydroneopterin triphosphate: step 4/4.</text>
</comment>
<dbReference type="KEGG" id="blep:AL038_15185"/>
<dbReference type="RefSeq" id="WP_062154234.1">
    <property type="nucleotide sequence ID" value="NZ_CP012373.2"/>
</dbReference>
<dbReference type="Gene3D" id="3.30.70.560">
    <property type="entry name" value="7,8-Dihydro-6-hydroxymethylpterin-pyrophosphokinase HPPK"/>
    <property type="match status" value="1"/>
</dbReference>
<keyword evidence="7" id="KW-0289">Folate biosynthesis</keyword>
<sequence length="168" mass="19066">MARVYVSVGSNIEPLQHIRAGLTDLQQHYGTLQLSSVYESAAVGFTGENFYNLVLAFETKQTVQQVNQLLHDIEARHGRTRDGQRYSARTLDLDLILYDNLVLQDKANKVEVPRGEIEKYAFVLLPLAELIPTLKHPILGKTYAELWDNFQGKEKQALWKVDIALLAD</sequence>
<keyword evidence="4" id="KW-0547">Nucleotide-binding</keyword>
<proteinExistence type="predicted"/>
<dbReference type="SUPFAM" id="SSF55083">
    <property type="entry name" value="6-hydroxymethyl-7,8-dihydropterin pyrophosphokinase, HPPK"/>
    <property type="match status" value="1"/>
</dbReference>
<dbReference type="GO" id="GO:0005524">
    <property type="term" value="F:ATP binding"/>
    <property type="evidence" value="ECO:0007669"/>
    <property type="project" value="UniProtKB-KW"/>
</dbReference>
<dbReference type="AlphaFoldDB" id="A0A2N9YEC2"/>
<evidence type="ECO:0000256" key="2">
    <source>
        <dbReference type="ARBA" id="ARBA00013253"/>
    </source>
</evidence>
<dbReference type="PANTHER" id="PTHR43071:SF2">
    <property type="entry name" value="2-AMINO-4-HYDROXY-6-HYDROXYMETHYLDIHYDROPTERIDINE PYROPHOSPHOKINASE"/>
    <property type="match status" value="1"/>
</dbReference>
<reference evidence="10" key="1">
    <citation type="submission" date="2016-12" db="EMBL/GenBank/DDBJ databases">
        <title>Complete Genome Sequence of Beggiatoa leptomitiformis D-401.</title>
        <authorList>
            <person name="Fomenkov A."/>
            <person name="Vincze T."/>
            <person name="Grabovich M."/>
            <person name="Anton B.P."/>
            <person name="Dubinina G."/>
            <person name="Orlova M."/>
            <person name="Belousova E."/>
            <person name="Roberts R.J."/>
        </authorList>
    </citation>
    <scope>NUCLEOTIDE SEQUENCE [LARGE SCALE GENOMIC DNA]</scope>
    <source>
        <strain evidence="10">D-401</strain>
    </source>
</reference>
<evidence type="ECO:0000256" key="7">
    <source>
        <dbReference type="ARBA" id="ARBA00022909"/>
    </source>
</evidence>
<dbReference type="EMBL" id="CP018889">
    <property type="protein sequence ID" value="AUI68843.1"/>
    <property type="molecule type" value="Genomic_DNA"/>
</dbReference>
<dbReference type="GO" id="GO:0046656">
    <property type="term" value="P:folic acid biosynthetic process"/>
    <property type="evidence" value="ECO:0007669"/>
    <property type="project" value="UniProtKB-KW"/>
</dbReference>
<dbReference type="PANTHER" id="PTHR43071">
    <property type="entry name" value="2-AMINO-4-HYDROXY-6-HYDROXYMETHYLDIHYDROPTERIDINE PYROPHOSPHOKINASE"/>
    <property type="match status" value="1"/>
</dbReference>
<dbReference type="OrthoDB" id="9790168at2"/>
<dbReference type="GO" id="GO:0016301">
    <property type="term" value="F:kinase activity"/>
    <property type="evidence" value="ECO:0007669"/>
    <property type="project" value="UniProtKB-KW"/>
</dbReference>
<keyword evidence="10" id="KW-1185">Reference proteome</keyword>
<evidence type="ECO:0000256" key="1">
    <source>
        <dbReference type="ARBA" id="ARBA00005051"/>
    </source>
</evidence>
<accession>A0A2N9YEC2</accession>
<evidence type="ECO:0000256" key="3">
    <source>
        <dbReference type="ARBA" id="ARBA00022679"/>
    </source>
</evidence>
<organism evidence="9 10">
    <name type="scientific">Beggiatoa leptomitoformis</name>
    <dbReference type="NCBI Taxonomy" id="288004"/>
    <lineage>
        <taxon>Bacteria</taxon>
        <taxon>Pseudomonadati</taxon>
        <taxon>Pseudomonadota</taxon>
        <taxon>Gammaproteobacteria</taxon>
        <taxon>Thiotrichales</taxon>
        <taxon>Thiotrichaceae</taxon>
        <taxon>Beggiatoa</taxon>
    </lineage>
</organism>
<dbReference type="EC" id="2.7.6.3" evidence="2"/>
<dbReference type="UniPathway" id="UPA00077">
    <property type="reaction ID" value="UER00155"/>
</dbReference>
<keyword evidence="6" id="KW-0067">ATP-binding</keyword>
<dbReference type="CDD" id="cd00483">
    <property type="entry name" value="HPPK"/>
    <property type="match status" value="1"/>
</dbReference>